<organism evidence="6">
    <name type="scientific">bioreactor metagenome</name>
    <dbReference type="NCBI Taxonomy" id="1076179"/>
    <lineage>
        <taxon>unclassified sequences</taxon>
        <taxon>metagenomes</taxon>
        <taxon>ecological metagenomes</taxon>
    </lineage>
</organism>
<sequence length="296" mass="33643">MEDVRLVIITGMSGAGKTQVVRAMEDLGYFCVDNLPPALIPKFAELCEQSGGRVGKIALVVDTRGREFFDTLIQMLEGMENKGDMYEMLFLEASDETLIRRYKESRRRHPMAPHGRISEGISRERERLEHVRGRATHIVDTTDMPTAKLKEKITALFGGESETERMTVTVLSFGFKYGVPLDADMVFDVRFLPNPFYVESLRRKSGIVPEVSDYIWKWPITQQFMEKLGGLVDFLVPNYIREGKSQLVIAIGCTGGLHRSVFVAHKVYEGLKSKGYKVTIEHRDIKHNDVEVHPEC</sequence>
<dbReference type="Pfam" id="PF22740">
    <property type="entry name" value="PapZ_C"/>
    <property type="match status" value="1"/>
</dbReference>
<dbReference type="GO" id="GO:0005525">
    <property type="term" value="F:GTP binding"/>
    <property type="evidence" value="ECO:0007669"/>
    <property type="project" value="UniProtKB-KW"/>
</dbReference>
<keyword evidence="2" id="KW-0067">ATP-binding</keyword>
<evidence type="ECO:0000313" key="6">
    <source>
        <dbReference type="EMBL" id="MPL67886.1"/>
    </source>
</evidence>
<dbReference type="PIRSF" id="PIRSF005052">
    <property type="entry name" value="P-loopkin"/>
    <property type="match status" value="1"/>
</dbReference>
<dbReference type="EMBL" id="VSSQ01000039">
    <property type="protein sequence ID" value="MPL67886.1"/>
    <property type="molecule type" value="Genomic_DNA"/>
</dbReference>
<protein>
    <submittedName>
        <fullName evidence="6">Nucleotide-binding protein YvcJ</fullName>
    </submittedName>
</protein>
<comment type="caution">
    <text evidence="6">The sequence shown here is derived from an EMBL/GenBank/DDBJ whole genome shotgun (WGS) entry which is preliminary data.</text>
</comment>
<dbReference type="GO" id="GO:0005524">
    <property type="term" value="F:ATP binding"/>
    <property type="evidence" value="ECO:0007669"/>
    <property type="project" value="UniProtKB-KW"/>
</dbReference>
<dbReference type="SUPFAM" id="SSF52540">
    <property type="entry name" value="P-loop containing nucleoside triphosphate hydrolases"/>
    <property type="match status" value="1"/>
</dbReference>
<name>A0A644TLP9_9ZZZZ</name>
<dbReference type="PANTHER" id="PTHR30448">
    <property type="entry name" value="RNASE ADAPTER PROTEIN RAPZ"/>
    <property type="match status" value="1"/>
</dbReference>
<evidence type="ECO:0000256" key="3">
    <source>
        <dbReference type="ARBA" id="ARBA00023134"/>
    </source>
</evidence>
<accession>A0A644TLP9</accession>
<gene>
    <name evidence="6" type="primary">yvcJ_3</name>
    <name evidence="6" type="ORF">SDC9_13589</name>
</gene>
<keyword evidence="1" id="KW-0547">Nucleotide-binding</keyword>
<reference evidence="6" key="1">
    <citation type="submission" date="2019-08" db="EMBL/GenBank/DDBJ databases">
        <authorList>
            <person name="Kucharzyk K."/>
            <person name="Murdoch R.W."/>
            <person name="Higgins S."/>
            <person name="Loffler F."/>
        </authorList>
    </citation>
    <scope>NUCLEOTIDE SEQUENCE</scope>
</reference>
<dbReference type="Gene3D" id="3.40.50.300">
    <property type="entry name" value="P-loop containing nucleotide triphosphate hydrolases"/>
    <property type="match status" value="1"/>
</dbReference>
<feature type="domain" description="RapZ-like N-terminal" evidence="4">
    <location>
        <begin position="5"/>
        <end position="160"/>
    </location>
</feature>
<feature type="domain" description="RapZ C-terminal" evidence="5">
    <location>
        <begin position="166"/>
        <end position="286"/>
    </location>
</feature>
<dbReference type="HAMAP" id="MF_00636">
    <property type="entry name" value="RapZ_like"/>
    <property type="match status" value="1"/>
</dbReference>
<proteinExistence type="inferred from homology"/>
<dbReference type="PANTHER" id="PTHR30448:SF0">
    <property type="entry name" value="RNASE ADAPTER PROTEIN RAPZ"/>
    <property type="match status" value="1"/>
</dbReference>
<dbReference type="NCBIfam" id="NF003828">
    <property type="entry name" value="PRK05416.1"/>
    <property type="match status" value="1"/>
</dbReference>
<dbReference type="AlphaFoldDB" id="A0A644TLP9"/>
<evidence type="ECO:0000256" key="1">
    <source>
        <dbReference type="ARBA" id="ARBA00022741"/>
    </source>
</evidence>
<evidence type="ECO:0000256" key="2">
    <source>
        <dbReference type="ARBA" id="ARBA00022840"/>
    </source>
</evidence>
<dbReference type="InterPro" id="IPR053931">
    <property type="entry name" value="RapZ_C"/>
</dbReference>
<evidence type="ECO:0000259" key="5">
    <source>
        <dbReference type="Pfam" id="PF22740"/>
    </source>
</evidence>
<keyword evidence="3" id="KW-0342">GTP-binding</keyword>
<dbReference type="InterPro" id="IPR005337">
    <property type="entry name" value="RapZ-like"/>
</dbReference>
<dbReference type="InterPro" id="IPR027417">
    <property type="entry name" value="P-loop_NTPase"/>
</dbReference>
<evidence type="ECO:0000259" key="4">
    <source>
        <dbReference type="Pfam" id="PF03668"/>
    </source>
</evidence>
<dbReference type="Pfam" id="PF03668">
    <property type="entry name" value="RapZ-like_N"/>
    <property type="match status" value="1"/>
</dbReference>
<dbReference type="InterPro" id="IPR053930">
    <property type="entry name" value="RapZ-like_N"/>
</dbReference>